<keyword evidence="5" id="KW-1185">Reference proteome</keyword>
<dbReference type="PRINTS" id="PR00081">
    <property type="entry name" value="GDHRDH"/>
</dbReference>
<keyword evidence="2" id="KW-0560">Oxidoreductase</keyword>
<evidence type="ECO:0000313" key="4">
    <source>
        <dbReference type="EMBL" id="RKG77841.1"/>
    </source>
</evidence>
<sequence>MNTFDFAGKTVLVTGASMGIGEVFARELSRRGATLLLVARSEARLKALSEELGNAHVLTADLTAPGAAQRLFDAVTARGLEVDVLINNAGFGIHGRFGDLSLAEQREEIDLNVVALYELTHLFLPMIERRQGGVIQVCSVAGYQPIPYMAVYGATKAFVLSFSEALWAEYRPRGVRVLCLSPGATETAFFARSGPGADPGRKARPEDVVQLGLAAFIAGRASVVHGGANKLMTFASRFFGREFVAKAGERMTRPKAPALLPPATGAR</sequence>
<comment type="caution">
    <text evidence="4">The sequence shown here is derived from an EMBL/GenBank/DDBJ whole genome shotgun (WGS) entry which is preliminary data.</text>
</comment>
<reference evidence="5" key="1">
    <citation type="submission" date="2018-09" db="EMBL/GenBank/DDBJ databases">
        <authorList>
            <person name="Livingstone P.G."/>
            <person name="Whitworth D.E."/>
        </authorList>
    </citation>
    <scope>NUCLEOTIDE SEQUENCE [LARGE SCALE GENOMIC DNA]</scope>
    <source>
        <strain evidence="5">CA054A</strain>
    </source>
</reference>
<accession>A0A3A8IHU8</accession>
<dbReference type="PANTHER" id="PTHR44196:SF1">
    <property type="entry name" value="DEHYDROGENASE_REDUCTASE SDR FAMILY MEMBER 7B"/>
    <property type="match status" value="1"/>
</dbReference>
<comment type="similarity">
    <text evidence="1 3">Belongs to the short-chain dehydrogenases/reductases (SDR) family.</text>
</comment>
<evidence type="ECO:0000313" key="5">
    <source>
        <dbReference type="Proteomes" id="UP000268094"/>
    </source>
</evidence>
<gene>
    <name evidence="4" type="ORF">D7V88_30535</name>
</gene>
<dbReference type="InterPro" id="IPR036291">
    <property type="entry name" value="NAD(P)-bd_dom_sf"/>
</dbReference>
<evidence type="ECO:0000256" key="1">
    <source>
        <dbReference type="ARBA" id="ARBA00006484"/>
    </source>
</evidence>
<dbReference type="EMBL" id="RAVZ01000276">
    <property type="protein sequence ID" value="RKG77841.1"/>
    <property type="molecule type" value="Genomic_DNA"/>
</dbReference>
<dbReference type="PIRSF" id="PIRSF000126">
    <property type="entry name" value="11-beta-HSD1"/>
    <property type="match status" value="1"/>
</dbReference>
<dbReference type="RefSeq" id="WP_120544150.1">
    <property type="nucleotide sequence ID" value="NZ_RAVZ01000276.1"/>
</dbReference>
<evidence type="ECO:0000256" key="2">
    <source>
        <dbReference type="ARBA" id="ARBA00023002"/>
    </source>
</evidence>
<dbReference type="Proteomes" id="UP000268094">
    <property type="component" value="Unassembled WGS sequence"/>
</dbReference>
<dbReference type="Pfam" id="PF00106">
    <property type="entry name" value="adh_short"/>
    <property type="match status" value="1"/>
</dbReference>
<evidence type="ECO:0000256" key="3">
    <source>
        <dbReference type="RuleBase" id="RU000363"/>
    </source>
</evidence>
<dbReference type="SUPFAM" id="SSF51735">
    <property type="entry name" value="NAD(P)-binding Rossmann-fold domains"/>
    <property type="match status" value="1"/>
</dbReference>
<dbReference type="GO" id="GO:0016491">
    <property type="term" value="F:oxidoreductase activity"/>
    <property type="evidence" value="ECO:0007669"/>
    <property type="project" value="UniProtKB-KW"/>
</dbReference>
<dbReference type="GO" id="GO:0016020">
    <property type="term" value="C:membrane"/>
    <property type="evidence" value="ECO:0007669"/>
    <property type="project" value="TreeGrafter"/>
</dbReference>
<proteinExistence type="inferred from homology"/>
<dbReference type="Gene3D" id="3.40.50.720">
    <property type="entry name" value="NAD(P)-binding Rossmann-like Domain"/>
    <property type="match status" value="1"/>
</dbReference>
<dbReference type="PRINTS" id="PR00080">
    <property type="entry name" value="SDRFAMILY"/>
</dbReference>
<dbReference type="CDD" id="cd05233">
    <property type="entry name" value="SDR_c"/>
    <property type="match status" value="1"/>
</dbReference>
<dbReference type="OrthoDB" id="9789083at2"/>
<organism evidence="4 5">
    <name type="scientific">Corallococcus terminator</name>
    <dbReference type="NCBI Taxonomy" id="2316733"/>
    <lineage>
        <taxon>Bacteria</taxon>
        <taxon>Pseudomonadati</taxon>
        <taxon>Myxococcota</taxon>
        <taxon>Myxococcia</taxon>
        <taxon>Myxococcales</taxon>
        <taxon>Cystobacterineae</taxon>
        <taxon>Myxococcaceae</taxon>
        <taxon>Corallococcus</taxon>
    </lineage>
</organism>
<dbReference type="AlphaFoldDB" id="A0A3A8IHU8"/>
<name>A0A3A8IHU8_9BACT</name>
<protein>
    <submittedName>
        <fullName evidence="4">SDR family oxidoreductase</fullName>
    </submittedName>
</protein>
<dbReference type="InterPro" id="IPR002347">
    <property type="entry name" value="SDR_fam"/>
</dbReference>
<dbReference type="PANTHER" id="PTHR44196">
    <property type="entry name" value="DEHYDROGENASE/REDUCTASE SDR FAMILY MEMBER 7B"/>
    <property type="match status" value="1"/>
</dbReference>